<dbReference type="PANTHER" id="PTHR45911:SF4">
    <property type="entry name" value="MULTIPLE C2 AND TRANSMEMBRANE DOMAIN-CONTAINING PROTEIN"/>
    <property type="match status" value="1"/>
</dbReference>
<evidence type="ECO:0000259" key="5">
    <source>
        <dbReference type="PROSITE" id="PS50004"/>
    </source>
</evidence>
<dbReference type="HOGENOM" id="CLU_348303_0_0_1"/>
<proteinExistence type="predicted"/>
<dbReference type="InParanoid" id="B3RL93"/>
<dbReference type="GO" id="GO:0016020">
    <property type="term" value="C:membrane"/>
    <property type="evidence" value="ECO:0000318"/>
    <property type="project" value="GO_Central"/>
</dbReference>
<dbReference type="Proteomes" id="UP000009022">
    <property type="component" value="Unassembled WGS sequence"/>
</dbReference>
<reference evidence="6 7" key="1">
    <citation type="journal article" date="2008" name="Nature">
        <title>The Trichoplax genome and the nature of placozoans.</title>
        <authorList>
            <person name="Srivastava M."/>
            <person name="Begovic E."/>
            <person name="Chapman J."/>
            <person name="Putnam N.H."/>
            <person name="Hellsten U."/>
            <person name="Kawashima T."/>
            <person name="Kuo A."/>
            <person name="Mitros T."/>
            <person name="Salamov A."/>
            <person name="Carpenter M.L."/>
            <person name="Signorovitch A.Y."/>
            <person name="Moreno M.A."/>
            <person name="Kamm K."/>
            <person name="Grimwood J."/>
            <person name="Schmutz J."/>
            <person name="Shapiro H."/>
            <person name="Grigoriev I.V."/>
            <person name="Buss L.W."/>
            <person name="Schierwater B."/>
            <person name="Dellaporta S.L."/>
            <person name="Rokhsar D.S."/>
        </authorList>
    </citation>
    <scope>NUCLEOTIDE SEQUENCE [LARGE SCALE GENOMIC DNA]</scope>
    <source>
        <strain evidence="6 7">Grell-BS-1999</strain>
    </source>
</reference>
<dbReference type="RefSeq" id="XP_002107927.1">
    <property type="nucleotide sequence ID" value="XM_002107891.1"/>
</dbReference>
<feature type="transmembrane region" description="Helical" evidence="4">
    <location>
        <begin position="769"/>
        <end position="794"/>
    </location>
</feature>
<dbReference type="eggNOG" id="KOG1030">
    <property type="taxonomic scope" value="Eukaryota"/>
</dbReference>
<evidence type="ECO:0000313" key="6">
    <source>
        <dbReference type="EMBL" id="EDV28725.1"/>
    </source>
</evidence>
<sequence>MVDPEYIEAKLGDIDPSSETSIKKPLKLAKGILAVQLSRIKLDSETATNYEDGTKWCVLRIDDQRYVSNEINQDYQEETFPFMIFDLKKKLSVKIKSKRMKITTLITTEQLSLSMFNYESGNKEIIELQRINSRNPALSMTLHWQPLPTIKLLLSESELIQHLNYQDGESGVLYICVHRGQNLMSMDSDGYSDPYCTVFMKNRKIGNTSTVHDTLNPEWEYSLEVLVQDYSETKIQFKVHDFDGLLSSDDFLGSCELQCNNKLPVLIEENLPLYRKSEKCGFLVVSIIFRSYKGVDNHDPNRSNDAEENKQSVIRRKGTKVRRYSHFLIDSFNPRQSSIQGFQTAIQVTVHSVRDISDKDSKGGGCYCEIKSGMHSSFKTKTMNKTNQPTWNESFEVPISEGGILKISVIEKGLLKTVAGSIKFNFEDIMKQVKDSKEFANDSKLQPTRNSSSALLAIDSEIKYPQSQIRKNRQVDLKNSSKDEESDEFRKSPIKLILDSQSETPSDHSSTFDFIPDLDMLDSFEDNAIVRSNSETRSLLSNGTITTELRANSMDGKAEENDYKLLSSKSFPKLREPNTLDDMQQSYPSDRRHTVNALDSHVDIYIENVKVCIKAKLDISRHRRLLVNKKSYEYKTKKLPTCFNPQWREEADFKGAINANADSILLLKVCYYEKGEYSKYAIGSHKTTLDKIFDRGHHCNKWLSCGNASDTSFSRLKKMASGFSAFRALASRRFSQGLVSGQTKQAILTKRNSLVRYSSSEGAGAKRDLGLGGIVGVFAFFSVCILGIPLVVGLDVGQKAKERALKAENE</sequence>
<dbReference type="PROSITE" id="PS50004">
    <property type="entry name" value="C2"/>
    <property type="match status" value="2"/>
</dbReference>
<keyword evidence="2" id="KW-0106">Calcium</keyword>
<accession>B3RL93</accession>
<evidence type="ECO:0000256" key="4">
    <source>
        <dbReference type="SAM" id="Phobius"/>
    </source>
</evidence>
<dbReference type="AlphaFoldDB" id="B3RL93"/>
<dbReference type="EMBL" id="DS985241">
    <property type="protein sequence ID" value="EDV28725.1"/>
    <property type="molecule type" value="Genomic_DNA"/>
</dbReference>
<dbReference type="CTD" id="6749142"/>
<feature type="compositionally biased region" description="Basic and acidic residues" evidence="3">
    <location>
        <begin position="473"/>
        <end position="491"/>
    </location>
</feature>
<protein>
    <recommendedName>
        <fullName evidence="5">C2 domain-containing protein</fullName>
    </recommendedName>
</protein>
<dbReference type="FunFam" id="2.60.40.150:FF:000591">
    <property type="entry name" value="Predicted protein"/>
    <property type="match status" value="1"/>
</dbReference>
<dbReference type="InterPro" id="IPR000008">
    <property type="entry name" value="C2_dom"/>
</dbReference>
<dbReference type="CDD" id="cd00030">
    <property type="entry name" value="C2"/>
    <property type="match status" value="3"/>
</dbReference>
<dbReference type="GeneID" id="6749142"/>
<evidence type="ECO:0000313" key="7">
    <source>
        <dbReference type="Proteomes" id="UP000009022"/>
    </source>
</evidence>
<evidence type="ECO:0000256" key="1">
    <source>
        <dbReference type="ARBA" id="ARBA00022723"/>
    </source>
</evidence>
<dbReference type="OrthoDB" id="5964236at2759"/>
<dbReference type="GO" id="GO:0005509">
    <property type="term" value="F:calcium ion binding"/>
    <property type="evidence" value="ECO:0000318"/>
    <property type="project" value="GO_Central"/>
</dbReference>
<feature type="domain" description="C2" evidence="5">
    <location>
        <begin position="155"/>
        <end position="275"/>
    </location>
</feature>
<dbReference type="PhylomeDB" id="B3RL93"/>
<dbReference type="Pfam" id="PF00168">
    <property type="entry name" value="C2"/>
    <property type="match status" value="3"/>
</dbReference>
<evidence type="ECO:0000256" key="2">
    <source>
        <dbReference type="ARBA" id="ARBA00022837"/>
    </source>
</evidence>
<keyword evidence="7" id="KW-1185">Reference proteome</keyword>
<dbReference type="Gene3D" id="2.60.40.150">
    <property type="entry name" value="C2 domain"/>
    <property type="match status" value="2"/>
</dbReference>
<dbReference type="SMART" id="SM00239">
    <property type="entry name" value="C2"/>
    <property type="match status" value="3"/>
</dbReference>
<keyword evidence="4" id="KW-0812">Transmembrane</keyword>
<evidence type="ECO:0000256" key="3">
    <source>
        <dbReference type="SAM" id="MobiDB-lite"/>
    </source>
</evidence>
<dbReference type="SUPFAM" id="SSF49562">
    <property type="entry name" value="C2 domain (Calcium/lipid-binding domain, CaLB)"/>
    <property type="match status" value="3"/>
</dbReference>
<dbReference type="InterPro" id="IPR035892">
    <property type="entry name" value="C2_domain_sf"/>
</dbReference>
<name>B3RL93_TRIAD</name>
<keyword evidence="4" id="KW-1133">Transmembrane helix</keyword>
<dbReference type="KEGG" id="tad:TRIADDRAFT_63502"/>
<keyword evidence="1" id="KW-0479">Metal-binding</keyword>
<feature type="domain" description="C2" evidence="5">
    <location>
        <begin position="324"/>
        <end position="439"/>
    </location>
</feature>
<organism evidence="6 7">
    <name type="scientific">Trichoplax adhaerens</name>
    <name type="common">Trichoplax reptans</name>
    <dbReference type="NCBI Taxonomy" id="10228"/>
    <lineage>
        <taxon>Eukaryota</taxon>
        <taxon>Metazoa</taxon>
        <taxon>Placozoa</taxon>
        <taxon>Uniplacotomia</taxon>
        <taxon>Trichoplacea</taxon>
        <taxon>Trichoplacidae</taxon>
        <taxon>Trichoplax</taxon>
    </lineage>
</organism>
<gene>
    <name evidence="6" type="ORF">TRIADDRAFT_63502</name>
</gene>
<feature type="region of interest" description="Disordered" evidence="3">
    <location>
        <begin position="469"/>
        <end position="493"/>
    </location>
</feature>
<dbReference type="STRING" id="10228.B3RL93"/>
<keyword evidence="4" id="KW-0472">Membrane</keyword>
<dbReference type="PANTHER" id="PTHR45911">
    <property type="entry name" value="C2 DOMAIN-CONTAINING PROTEIN"/>
    <property type="match status" value="1"/>
</dbReference>